<evidence type="ECO:0000256" key="6">
    <source>
        <dbReference type="ARBA" id="ARBA00022692"/>
    </source>
</evidence>
<evidence type="ECO:0000256" key="15">
    <source>
        <dbReference type="PIRSR" id="PIRSR603187-1"/>
    </source>
</evidence>
<evidence type="ECO:0000256" key="8">
    <source>
        <dbReference type="ARBA" id="ARBA00022729"/>
    </source>
</evidence>
<keyword evidence="11 17" id="KW-0442">Lipid degradation</keyword>
<keyword evidence="6" id="KW-0812">Transmembrane</keyword>
<evidence type="ECO:0000256" key="7">
    <source>
        <dbReference type="ARBA" id="ARBA00022723"/>
    </source>
</evidence>
<keyword evidence="19" id="KW-1185">Reference proteome</keyword>
<comment type="subunit">
    <text evidence="4 17">Homodimer; dimerization is reversible, and the dimeric form is the active one.</text>
</comment>
<comment type="catalytic activity">
    <reaction evidence="1 17">
        <text>a 1,2-diacyl-sn-glycero-3-phosphocholine + H2O = a 2-acyl-sn-glycero-3-phosphocholine + a fatty acid + H(+)</text>
        <dbReference type="Rhea" id="RHEA:18689"/>
        <dbReference type="ChEBI" id="CHEBI:15377"/>
        <dbReference type="ChEBI" id="CHEBI:15378"/>
        <dbReference type="ChEBI" id="CHEBI:28868"/>
        <dbReference type="ChEBI" id="CHEBI:57643"/>
        <dbReference type="ChEBI" id="CHEBI:57875"/>
        <dbReference type="EC" id="3.1.1.32"/>
    </reaction>
</comment>
<dbReference type="RefSeq" id="WP_048705925.1">
    <property type="nucleotide sequence ID" value="NZ_CP014646.1"/>
</dbReference>
<dbReference type="GO" id="GO:0009279">
    <property type="term" value="C:cell outer membrane"/>
    <property type="evidence" value="ECO:0007669"/>
    <property type="project" value="UniProtKB-SubCell"/>
</dbReference>
<dbReference type="EMBL" id="CP014646">
    <property type="protein sequence ID" value="AMO37354.1"/>
    <property type="molecule type" value="Genomic_DNA"/>
</dbReference>
<evidence type="ECO:0000256" key="13">
    <source>
        <dbReference type="ARBA" id="ARBA00023136"/>
    </source>
</evidence>
<accession>A0A127K6S5</accession>
<comment type="catalytic activity">
    <reaction evidence="2 17">
        <text>a 1,2-diacyl-sn-glycero-3-phosphocholine + H2O = a 1-acyl-sn-glycero-3-phosphocholine + a fatty acid + H(+)</text>
        <dbReference type="Rhea" id="RHEA:15801"/>
        <dbReference type="ChEBI" id="CHEBI:15377"/>
        <dbReference type="ChEBI" id="CHEBI:15378"/>
        <dbReference type="ChEBI" id="CHEBI:28868"/>
        <dbReference type="ChEBI" id="CHEBI:57643"/>
        <dbReference type="ChEBI" id="CHEBI:58168"/>
        <dbReference type="EC" id="3.1.1.4"/>
    </reaction>
</comment>
<feature type="active site" description="Proton acceptor" evidence="15">
    <location>
        <position position="264"/>
    </location>
</feature>
<dbReference type="AlphaFoldDB" id="A0A127K6S5"/>
<dbReference type="Gene3D" id="2.40.230.10">
    <property type="entry name" value="Phospholipase A1"/>
    <property type="match status" value="1"/>
</dbReference>
<comment type="function">
    <text evidence="17">Hydrolysis of phosphatidylcholine with phospholipase A2 (EC 3.1.1.4) and phospholipase A1 (EC 3.1.1.32) activities.</text>
</comment>
<evidence type="ECO:0000256" key="5">
    <source>
        <dbReference type="ARBA" id="ARBA00022452"/>
    </source>
</evidence>
<keyword evidence="8" id="KW-0732">Signal</keyword>
<name>A0A127K6S5_9RHOO</name>
<proteinExistence type="inferred from homology"/>
<dbReference type="GO" id="GO:0016042">
    <property type="term" value="P:lipid catabolic process"/>
    <property type="evidence" value="ECO:0007669"/>
    <property type="project" value="UniProtKB-KW"/>
</dbReference>
<evidence type="ECO:0000256" key="16">
    <source>
        <dbReference type="PIRSR" id="PIRSR603187-2"/>
    </source>
</evidence>
<dbReference type="GO" id="GO:0008970">
    <property type="term" value="F:phospholipase A1 activity"/>
    <property type="evidence" value="ECO:0007669"/>
    <property type="project" value="UniProtKB-EC"/>
</dbReference>
<comment type="subcellular location">
    <subcellularLocation>
        <location evidence="17">Cell outer membrane</location>
        <topology evidence="17">Multi-pass membrane protein</topology>
    </subcellularLocation>
    <text evidence="17">One of the very few enzymes located there.</text>
</comment>
<dbReference type="PANTHER" id="PTHR40457:SF1">
    <property type="entry name" value="PHOSPHOLIPASE A1"/>
    <property type="match status" value="1"/>
</dbReference>
<dbReference type="InterPro" id="IPR003187">
    <property type="entry name" value="PLipase_A1"/>
</dbReference>
<evidence type="ECO:0000256" key="1">
    <source>
        <dbReference type="ARBA" id="ARBA00000111"/>
    </source>
</evidence>
<dbReference type="PANTHER" id="PTHR40457">
    <property type="entry name" value="PHOSPHOLIPASE A1"/>
    <property type="match status" value="1"/>
</dbReference>
<dbReference type="EC" id="3.1.1.4" evidence="17"/>
<comment type="cofactor">
    <cofactor evidence="17">
        <name>Ca(2+)</name>
        <dbReference type="ChEBI" id="CHEBI:29108"/>
    </cofactor>
    <text evidence="17">Binds 1 Ca(2+) ion per monomer. In the dimeric form the Ca(2+) is bound by different amino acids with binding of each Ca(2+) shared with ligands coming from each monomer. The Ca(2+) ion may have a role in catalysis.</text>
</comment>
<evidence type="ECO:0000256" key="3">
    <source>
        <dbReference type="ARBA" id="ARBA00010525"/>
    </source>
</evidence>
<evidence type="ECO:0000256" key="9">
    <source>
        <dbReference type="ARBA" id="ARBA00022801"/>
    </source>
</evidence>
<keyword evidence="12 17" id="KW-0443">Lipid metabolism</keyword>
<dbReference type="Proteomes" id="UP000036902">
    <property type="component" value="Chromosome"/>
</dbReference>
<feature type="binding site" description="in dimeric form" evidence="16">
    <location>
        <position position="229"/>
    </location>
    <ligand>
        <name>Ca(2+)</name>
        <dbReference type="ChEBI" id="CHEBI:29108"/>
        <label>1</label>
    </ligand>
</feature>
<dbReference type="EC" id="3.1.1.32" evidence="17"/>
<protein>
    <recommendedName>
        <fullName evidence="17">Phospholipase A1</fullName>
        <ecNumber evidence="17">3.1.1.32</ecNumber>
        <ecNumber evidence="17">3.1.1.4</ecNumber>
    </recommendedName>
    <alternativeName>
        <fullName evidence="17">Phosphatidylcholine 1-acylhydrolase</fullName>
    </alternativeName>
</protein>
<gene>
    <name evidence="18" type="ORF">AC731_010590</name>
</gene>
<evidence type="ECO:0000256" key="17">
    <source>
        <dbReference type="RuleBase" id="RU366027"/>
    </source>
</evidence>
<dbReference type="PRINTS" id="PR01486">
    <property type="entry name" value="PHPHLIPASEA1"/>
</dbReference>
<evidence type="ECO:0000256" key="2">
    <source>
        <dbReference type="ARBA" id="ARBA00001604"/>
    </source>
</evidence>
<keyword evidence="7 16" id="KW-0479">Metal-binding</keyword>
<evidence type="ECO:0000256" key="11">
    <source>
        <dbReference type="ARBA" id="ARBA00022963"/>
    </source>
</evidence>
<feature type="binding site" description="in dimeric form" evidence="16">
    <location>
        <position position="274"/>
    </location>
    <ligand>
        <name>Ca(2+)</name>
        <dbReference type="ChEBI" id="CHEBI:29108"/>
        <label>1</label>
    </ligand>
</feature>
<keyword evidence="13" id="KW-0472">Membrane</keyword>
<feature type="active site" description="Nucleophile" evidence="15">
    <location>
        <position position="266"/>
    </location>
</feature>
<evidence type="ECO:0000256" key="14">
    <source>
        <dbReference type="ARBA" id="ARBA00023237"/>
    </source>
</evidence>
<comment type="similarity">
    <text evidence="3 17">Belongs to the phospholipase A1 family.</text>
</comment>
<dbReference type="STRING" id="1134435.AC731_010590"/>
<dbReference type="KEGG" id="thu:AC731_010590"/>
<organism evidence="18 19">
    <name type="scientific">Thauera humireducens</name>
    <dbReference type="NCBI Taxonomy" id="1134435"/>
    <lineage>
        <taxon>Bacteria</taxon>
        <taxon>Pseudomonadati</taxon>
        <taxon>Pseudomonadota</taxon>
        <taxon>Betaproteobacteria</taxon>
        <taxon>Rhodocyclales</taxon>
        <taxon>Zoogloeaceae</taxon>
        <taxon>Thauera</taxon>
    </lineage>
</organism>
<sequence length="401" mass="44079">MAARFPLLVEKMHISSICRRALVLTGLLASMPAMASAWLLASPEPRVVPGSSFSVVVIGLPGGADLPERLPAQIELPDGGPRIALELVAAAPTDERAQQRRYVGRWPEEVLGFATLSLVDAASARIVLDAGAASRTPLQTAQSGTVASRGDVIPAAAASGPAVEASALGFHEPMYFLVGGEDPVSARFQFSFRYRLFDDHGVVGEHFPVARGLYFGFTQTSLWDLQSDSKPFRDSSFRPSLFYRWRLSDPERGGFVALSGGYEHESNGKDDESSRSIDTLFLKAEGRYYLEDGVTYFGIEPKVWSYLDRADNPDIARYRGYAELGLRLGREDGLMLTSLLRRGTAGKMRRQFDLSYPLRRSVFSGVGAFAHLQYLSGYGETLLDYNEKSDGQWRIGFSLVR</sequence>
<evidence type="ECO:0000256" key="4">
    <source>
        <dbReference type="ARBA" id="ARBA00011702"/>
    </source>
</evidence>
<keyword evidence="10 16" id="KW-0106">Calcium</keyword>
<dbReference type="GO" id="GO:0004623">
    <property type="term" value="F:phospholipase A2 activity"/>
    <property type="evidence" value="ECO:0007669"/>
    <property type="project" value="UniProtKB-EC"/>
</dbReference>
<keyword evidence="14 17" id="KW-0998">Cell outer membrane</keyword>
<reference evidence="19" key="1">
    <citation type="submission" date="2016-03" db="EMBL/GenBank/DDBJ databases">
        <authorList>
            <person name="Ma C."/>
            <person name="Zhou S."/>
            <person name="Yang G."/>
        </authorList>
    </citation>
    <scope>NUCLEOTIDE SEQUENCE [LARGE SCALE GENOMIC DNA]</scope>
    <source>
        <strain evidence="19">SgZ-1</strain>
    </source>
</reference>
<evidence type="ECO:0000313" key="19">
    <source>
        <dbReference type="Proteomes" id="UP000036902"/>
    </source>
</evidence>
<evidence type="ECO:0000256" key="10">
    <source>
        <dbReference type="ARBA" id="ARBA00022837"/>
    </source>
</evidence>
<evidence type="ECO:0000313" key="18">
    <source>
        <dbReference type="EMBL" id="AMO37354.1"/>
    </source>
</evidence>
<evidence type="ECO:0000256" key="12">
    <source>
        <dbReference type="ARBA" id="ARBA00023098"/>
    </source>
</evidence>
<keyword evidence="9 17" id="KW-0378">Hydrolase</keyword>
<dbReference type="Pfam" id="PF02253">
    <property type="entry name" value="PLA1"/>
    <property type="match status" value="1"/>
</dbReference>
<dbReference type="InterPro" id="IPR036541">
    <property type="entry name" value="PLipase_A1_sf"/>
</dbReference>
<dbReference type="GO" id="GO:0046872">
    <property type="term" value="F:metal ion binding"/>
    <property type="evidence" value="ECO:0007669"/>
    <property type="project" value="UniProtKB-KW"/>
</dbReference>
<feature type="binding site" description="in dimeric form" evidence="16">
    <location>
        <position position="311"/>
    </location>
    <ligand>
        <name>Ca(2+)</name>
        <dbReference type="ChEBI" id="CHEBI:29108"/>
        <label>1</label>
    </ligand>
</feature>
<dbReference type="SUPFAM" id="SSF56931">
    <property type="entry name" value="Outer membrane phospholipase A (OMPLA)"/>
    <property type="match status" value="1"/>
</dbReference>
<keyword evidence="5" id="KW-1134">Transmembrane beta strand</keyword>